<evidence type="ECO:0000256" key="5">
    <source>
        <dbReference type="ARBA" id="ARBA00022692"/>
    </source>
</evidence>
<feature type="transmembrane region" description="Helical" evidence="8">
    <location>
        <begin position="278"/>
        <end position="301"/>
    </location>
</feature>
<dbReference type="GO" id="GO:0009103">
    <property type="term" value="P:lipopolysaccharide biosynthetic process"/>
    <property type="evidence" value="ECO:0007669"/>
    <property type="project" value="TreeGrafter"/>
</dbReference>
<dbReference type="Proteomes" id="UP000588068">
    <property type="component" value="Unassembled WGS sequence"/>
</dbReference>
<dbReference type="AlphaFoldDB" id="A0A841HGZ3"/>
<evidence type="ECO:0000313" key="10">
    <source>
        <dbReference type="EMBL" id="MBB6091355.1"/>
    </source>
</evidence>
<feature type="transmembrane region" description="Helical" evidence="8">
    <location>
        <begin position="126"/>
        <end position="142"/>
    </location>
</feature>
<name>A0A841HGZ3_9GAMM</name>
<keyword evidence="6 8" id="KW-1133">Transmembrane helix</keyword>
<organism evidence="10 11">
    <name type="scientific">Povalibacter uvarum</name>
    <dbReference type="NCBI Taxonomy" id="732238"/>
    <lineage>
        <taxon>Bacteria</taxon>
        <taxon>Pseudomonadati</taxon>
        <taxon>Pseudomonadota</taxon>
        <taxon>Gammaproteobacteria</taxon>
        <taxon>Steroidobacterales</taxon>
        <taxon>Steroidobacteraceae</taxon>
        <taxon>Povalibacter</taxon>
    </lineage>
</organism>
<accession>A0A841HGZ3</accession>
<feature type="transmembrane region" description="Helical" evidence="8">
    <location>
        <begin position="222"/>
        <end position="244"/>
    </location>
</feature>
<keyword evidence="4 10" id="KW-0808">Transferase</keyword>
<feature type="transmembrane region" description="Helical" evidence="8">
    <location>
        <begin position="179"/>
        <end position="202"/>
    </location>
</feature>
<evidence type="ECO:0000256" key="3">
    <source>
        <dbReference type="ARBA" id="ARBA00022676"/>
    </source>
</evidence>
<dbReference type="PANTHER" id="PTHR33908">
    <property type="entry name" value="MANNOSYLTRANSFERASE YKCB-RELATED"/>
    <property type="match status" value="1"/>
</dbReference>
<feature type="transmembrane region" description="Helical" evidence="8">
    <location>
        <begin position="367"/>
        <end position="388"/>
    </location>
</feature>
<evidence type="ECO:0000313" key="11">
    <source>
        <dbReference type="Proteomes" id="UP000588068"/>
    </source>
</evidence>
<evidence type="ECO:0000256" key="7">
    <source>
        <dbReference type="ARBA" id="ARBA00023136"/>
    </source>
</evidence>
<reference evidence="10 11" key="1">
    <citation type="submission" date="2020-08" db="EMBL/GenBank/DDBJ databases">
        <title>Genomic Encyclopedia of Type Strains, Phase IV (KMG-IV): sequencing the most valuable type-strain genomes for metagenomic binning, comparative biology and taxonomic classification.</title>
        <authorList>
            <person name="Goeker M."/>
        </authorList>
    </citation>
    <scope>NUCLEOTIDE SEQUENCE [LARGE SCALE GENOMIC DNA]</scope>
    <source>
        <strain evidence="10 11">DSM 26723</strain>
    </source>
</reference>
<dbReference type="GO" id="GO:0005886">
    <property type="term" value="C:plasma membrane"/>
    <property type="evidence" value="ECO:0007669"/>
    <property type="project" value="UniProtKB-SubCell"/>
</dbReference>
<keyword evidence="7 8" id="KW-0472">Membrane</keyword>
<evidence type="ECO:0000256" key="1">
    <source>
        <dbReference type="ARBA" id="ARBA00004651"/>
    </source>
</evidence>
<evidence type="ECO:0000256" key="8">
    <source>
        <dbReference type="SAM" id="Phobius"/>
    </source>
</evidence>
<dbReference type="RefSeq" id="WP_184329159.1">
    <property type="nucleotide sequence ID" value="NZ_JACHHZ010000001.1"/>
</dbReference>
<comment type="subcellular location">
    <subcellularLocation>
        <location evidence="1">Cell membrane</location>
        <topology evidence="1">Multi-pass membrane protein</topology>
    </subcellularLocation>
</comment>
<evidence type="ECO:0000259" key="9">
    <source>
        <dbReference type="Pfam" id="PF13231"/>
    </source>
</evidence>
<keyword evidence="3" id="KW-0328">Glycosyltransferase</keyword>
<gene>
    <name evidence="10" type="ORF">HNQ60_000201</name>
</gene>
<dbReference type="Pfam" id="PF13231">
    <property type="entry name" value="PMT_2"/>
    <property type="match status" value="1"/>
</dbReference>
<comment type="caution">
    <text evidence="10">The sequence shown here is derived from an EMBL/GenBank/DDBJ whole genome shotgun (WGS) entry which is preliminary data.</text>
</comment>
<proteinExistence type="predicted"/>
<feature type="transmembrane region" description="Helical" evidence="8">
    <location>
        <begin position="428"/>
        <end position="446"/>
    </location>
</feature>
<dbReference type="InterPro" id="IPR050297">
    <property type="entry name" value="LipidA_mod_glycosyltrf_83"/>
</dbReference>
<dbReference type="GO" id="GO:0010041">
    <property type="term" value="P:response to iron(III) ion"/>
    <property type="evidence" value="ECO:0007669"/>
    <property type="project" value="TreeGrafter"/>
</dbReference>
<dbReference type="GO" id="GO:0016763">
    <property type="term" value="F:pentosyltransferase activity"/>
    <property type="evidence" value="ECO:0007669"/>
    <property type="project" value="TreeGrafter"/>
</dbReference>
<evidence type="ECO:0000256" key="2">
    <source>
        <dbReference type="ARBA" id="ARBA00022475"/>
    </source>
</evidence>
<feature type="domain" description="Glycosyltransferase RgtA/B/C/D-like" evidence="9">
    <location>
        <begin position="76"/>
        <end position="212"/>
    </location>
</feature>
<dbReference type="PANTHER" id="PTHR33908:SF3">
    <property type="entry name" value="UNDECAPRENYL PHOSPHATE-ALPHA-4-AMINO-4-DEOXY-L-ARABINOSE ARABINOSYL TRANSFERASE"/>
    <property type="match status" value="1"/>
</dbReference>
<feature type="transmembrane region" description="Helical" evidence="8">
    <location>
        <begin position="313"/>
        <end position="331"/>
    </location>
</feature>
<feature type="transmembrane region" description="Helical" evidence="8">
    <location>
        <begin position="81"/>
        <end position="114"/>
    </location>
</feature>
<dbReference type="InterPro" id="IPR038731">
    <property type="entry name" value="RgtA/B/C-like"/>
</dbReference>
<keyword evidence="5 8" id="KW-0812">Transmembrane</keyword>
<sequence length="573" mass="63562">MQHLPEFLLRPGRESARDVRIDLCWLIGLVLIVVASGIGLRDPWPADEPRFALIARDMVATHQWLIPSVGGDVYPDKPPLFFWLIALGLELTGSLRLAFLLPSLMAAIGCVVLVYDLARRSWNREVGLWAGFGLLFCLQFLWQVRQAQIDATLCFFTTLSLYGLLRHCLLGPQWKWYAIGWAAAGFGIITKGVGFLPLLILLPYALFRRGSWQPRPAFEGGWRWWIGPAALLAAVSVWLVPMLLASASNPVLGAYRDEILFSQTVTRYAAAWHHHEPFWYFILEVIPGLWLPFTVLLPWLIPRWRNDWRNRDPRTALPLCWLLLVVLFFSLSSGKRGVYVLPAVPALALMAAPHLSSIAHRARAQGILFALTCVLIFIGLVGGAFLLFAPEMRQTVIDDYGIDGVGPLLAIGTVVAVICAAMRPARGFMAYALSLAAVLVIVGFWINPVIDPIRSGAAFVGQVEAAVPAGRELGFVGYKEQYLLQLQRPITNFGHARWREGDQEAADAALWLSRSGDRLLLADRTVVDGCFKSARARSVGRANRTEWFLVEGQPEASCIARGREAAAIPYAPP</sequence>
<feature type="transmembrane region" description="Helical" evidence="8">
    <location>
        <begin position="21"/>
        <end position="40"/>
    </location>
</feature>
<feature type="transmembrane region" description="Helical" evidence="8">
    <location>
        <begin position="337"/>
        <end position="355"/>
    </location>
</feature>
<feature type="transmembrane region" description="Helical" evidence="8">
    <location>
        <begin position="400"/>
        <end position="421"/>
    </location>
</feature>
<evidence type="ECO:0000256" key="6">
    <source>
        <dbReference type="ARBA" id="ARBA00022989"/>
    </source>
</evidence>
<dbReference type="EMBL" id="JACHHZ010000001">
    <property type="protein sequence ID" value="MBB6091355.1"/>
    <property type="molecule type" value="Genomic_DNA"/>
</dbReference>
<keyword evidence="2" id="KW-1003">Cell membrane</keyword>
<protein>
    <submittedName>
        <fullName evidence="10">4-amino-4-deoxy-L-arabinose transferase-like glycosyltransferase</fullName>
    </submittedName>
</protein>
<evidence type="ECO:0000256" key="4">
    <source>
        <dbReference type="ARBA" id="ARBA00022679"/>
    </source>
</evidence>
<keyword evidence="11" id="KW-1185">Reference proteome</keyword>